<feature type="transmembrane region" description="Helical" evidence="9">
    <location>
        <begin position="79"/>
        <end position="99"/>
    </location>
</feature>
<dbReference type="GO" id="GO:0016874">
    <property type="term" value="F:ligase activity"/>
    <property type="evidence" value="ECO:0007669"/>
    <property type="project" value="UniProtKB-KW"/>
</dbReference>
<keyword evidence="10" id="KW-0436">Ligase</keyword>
<evidence type="ECO:0000256" key="1">
    <source>
        <dbReference type="ARBA" id="ARBA00004651"/>
    </source>
</evidence>
<proteinExistence type="inferred from homology"/>
<dbReference type="AlphaFoldDB" id="A0A840UZR2"/>
<organism evidence="10 11">
    <name type="scientific">Desulfoprunum benzoelyticum</name>
    <dbReference type="NCBI Taxonomy" id="1506996"/>
    <lineage>
        <taxon>Bacteria</taxon>
        <taxon>Pseudomonadati</taxon>
        <taxon>Thermodesulfobacteriota</taxon>
        <taxon>Desulfobulbia</taxon>
        <taxon>Desulfobulbales</taxon>
        <taxon>Desulfobulbaceae</taxon>
        <taxon>Desulfoprunum</taxon>
    </lineage>
</organism>
<sequence>MYTLQVLTAIAADFLFGDPRFLPHPVRLIGRLCTFSEKQTRSSITSPATAGTLTTAAVLLATGLTLMLALWACAAVSPLLADIVAVILLYTTVAAHDLASHSRAVYRRLIVDDLDGARQAVAMIVGRDTTRLDRQGICRAAIETVAENTVDGVTAPLFWGIGFSLLALPIGADPIALTALGAMLYKAINTMDSMFGYKNERYLEFGRTAARLDDLANFLPARLTPVFLIFAAAIQRLDWRAAARICRRDRLRHASPNSGHPEATVAGALGVRLGGPSVYFGTIIDKPWLGDERRAIDAEDILRTNRLMYLGALLFVIFLLGCRAVVMEG</sequence>
<feature type="transmembrane region" description="Helical" evidence="9">
    <location>
        <begin position="157"/>
        <end position="185"/>
    </location>
</feature>
<keyword evidence="6 9" id="KW-0812">Transmembrane</keyword>
<dbReference type="GO" id="GO:0048472">
    <property type="term" value="F:threonine-phosphate decarboxylase activity"/>
    <property type="evidence" value="ECO:0007669"/>
    <property type="project" value="InterPro"/>
</dbReference>
<dbReference type="InterPro" id="IPR004485">
    <property type="entry name" value="Cobalamin_biosynth_CobD/CbiB"/>
</dbReference>
<dbReference type="UniPathway" id="UPA00148"/>
<comment type="function">
    <text evidence="9">Converts cobyric acid to cobinamide by the addition of aminopropanol on the F carboxylic group.</text>
</comment>
<accession>A0A840UZR2</accession>
<reference evidence="10 11" key="1">
    <citation type="submission" date="2020-08" db="EMBL/GenBank/DDBJ databases">
        <title>Genomic Encyclopedia of Type Strains, Phase IV (KMG-IV): sequencing the most valuable type-strain genomes for metagenomic binning, comparative biology and taxonomic classification.</title>
        <authorList>
            <person name="Goeker M."/>
        </authorList>
    </citation>
    <scope>NUCLEOTIDE SEQUENCE [LARGE SCALE GENOMIC DNA]</scope>
    <source>
        <strain evidence="10 11">DSM 28570</strain>
    </source>
</reference>
<dbReference type="PANTHER" id="PTHR34308">
    <property type="entry name" value="COBALAMIN BIOSYNTHESIS PROTEIN CBIB"/>
    <property type="match status" value="1"/>
</dbReference>
<protein>
    <recommendedName>
        <fullName evidence="9">Cobalamin biosynthesis protein CobD</fullName>
    </recommendedName>
</protein>
<evidence type="ECO:0000256" key="9">
    <source>
        <dbReference type="HAMAP-Rule" id="MF_00024"/>
    </source>
</evidence>
<evidence type="ECO:0000256" key="5">
    <source>
        <dbReference type="ARBA" id="ARBA00022573"/>
    </source>
</evidence>
<gene>
    <name evidence="9" type="primary">cobD</name>
    <name evidence="10" type="ORF">HNQ81_000168</name>
</gene>
<keyword evidence="5 9" id="KW-0169">Cobalamin biosynthesis</keyword>
<comment type="similarity">
    <text evidence="3 9">Belongs to the CobD/CbiB family.</text>
</comment>
<dbReference type="RefSeq" id="WP_183347337.1">
    <property type="nucleotide sequence ID" value="NZ_JACHEO010000001.1"/>
</dbReference>
<comment type="caution">
    <text evidence="10">The sequence shown here is derived from an EMBL/GenBank/DDBJ whole genome shotgun (WGS) entry which is preliminary data.</text>
</comment>
<keyword evidence="7 9" id="KW-1133">Transmembrane helix</keyword>
<dbReference type="Pfam" id="PF03186">
    <property type="entry name" value="CobD_Cbib"/>
    <property type="match status" value="1"/>
</dbReference>
<dbReference type="HAMAP" id="MF_00024">
    <property type="entry name" value="CobD_CbiB"/>
    <property type="match status" value="1"/>
</dbReference>
<comment type="pathway">
    <text evidence="2 9">Cofactor biosynthesis; adenosylcobalamin biosynthesis.</text>
</comment>
<evidence type="ECO:0000256" key="6">
    <source>
        <dbReference type="ARBA" id="ARBA00022692"/>
    </source>
</evidence>
<name>A0A840UZR2_9BACT</name>
<comment type="subcellular location">
    <subcellularLocation>
        <location evidence="1 9">Cell membrane</location>
        <topology evidence="1 9">Multi-pass membrane protein</topology>
    </subcellularLocation>
</comment>
<evidence type="ECO:0000256" key="4">
    <source>
        <dbReference type="ARBA" id="ARBA00022475"/>
    </source>
</evidence>
<dbReference type="GO" id="GO:0009236">
    <property type="term" value="P:cobalamin biosynthetic process"/>
    <property type="evidence" value="ECO:0007669"/>
    <property type="project" value="UniProtKB-UniRule"/>
</dbReference>
<keyword evidence="4 9" id="KW-1003">Cell membrane</keyword>
<dbReference type="GO" id="GO:0005886">
    <property type="term" value="C:plasma membrane"/>
    <property type="evidence" value="ECO:0007669"/>
    <property type="project" value="UniProtKB-SubCell"/>
</dbReference>
<keyword evidence="11" id="KW-1185">Reference proteome</keyword>
<evidence type="ECO:0000256" key="8">
    <source>
        <dbReference type="ARBA" id="ARBA00023136"/>
    </source>
</evidence>
<evidence type="ECO:0000256" key="3">
    <source>
        <dbReference type="ARBA" id="ARBA00006263"/>
    </source>
</evidence>
<evidence type="ECO:0000313" key="10">
    <source>
        <dbReference type="EMBL" id="MBB5346461.1"/>
    </source>
</evidence>
<feature type="transmembrane region" description="Helical" evidence="9">
    <location>
        <begin position="307"/>
        <end position="326"/>
    </location>
</feature>
<dbReference type="GO" id="GO:0015420">
    <property type="term" value="F:ABC-type vitamin B12 transporter activity"/>
    <property type="evidence" value="ECO:0007669"/>
    <property type="project" value="UniProtKB-UniRule"/>
</dbReference>
<evidence type="ECO:0000256" key="2">
    <source>
        <dbReference type="ARBA" id="ARBA00004953"/>
    </source>
</evidence>
<evidence type="ECO:0000313" key="11">
    <source>
        <dbReference type="Proteomes" id="UP000539642"/>
    </source>
</evidence>
<keyword evidence="8 9" id="KW-0472">Membrane</keyword>
<comment type="caution">
    <text evidence="9">Lacks conserved residue(s) required for the propagation of feature annotation.</text>
</comment>
<dbReference type="PANTHER" id="PTHR34308:SF1">
    <property type="entry name" value="COBALAMIN BIOSYNTHESIS PROTEIN CBIB"/>
    <property type="match status" value="1"/>
</dbReference>
<dbReference type="NCBIfam" id="TIGR00380">
    <property type="entry name" value="cobal_cbiB"/>
    <property type="match status" value="1"/>
</dbReference>
<dbReference type="Proteomes" id="UP000539642">
    <property type="component" value="Unassembled WGS sequence"/>
</dbReference>
<dbReference type="EMBL" id="JACHEO010000001">
    <property type="protein sequence ID" value="MBB5346461.1"/>
    <property type="molecule type" value="Genomic_DNA"/>
</dbReference>
<evidence type="ECO:0000256" key="7">
    <source>
        <dbReference type="ARBA" id="ARBA00022989"/>
    </source>
</evidence>